<keyword evidence="2" id="KW-1133">Transmembrane helix</keyword>
<dbReference type="NCBIfam" id="TIGR02876">
    <property type="entry name" value="spore_yqfD"/>
    <property type="match status" value="1"/>
</dbReference>
<gene>
    <name evidence="3" type="primary">yqfD</name>
    <name evidence="3" type="ORF">LKD42_01235</name>
</gene>
<feature type="transmembrane region" description="Helical" evidence="2">
    <location>
        <begin position="89"/>
        <end position="111"/>
    </location>
</feature>
<accession>A0ABS8ERU5</accession>
<dbReference type="EMBL" id="JAJEQE010000002">
    <property type="protein sequence ID" value="MCC2147885.1"/>
    <property type="molecule type" value="Genomic_DNA"/>
</dbReference>
<feature type="region of interest" description="Disordered" evidence="1">
    <location>
        <begin position="179"/>
        <end position="200"/>
    </location>
</feature>
<evidence type="ECO:0000256" key="2">
    <source>
        <dbReference type="SAM" id="Phobius"/>
    </source>
</evidence>
<keyword evidence="4" id="KW-1185">Reference proteome</keyword>
<evidence type="ECO:0000313" key="4">
    <source>
        <dbReference type="Proteomes" id="UP001299235"/>
    </source>
</evidence>
<name>A0ABS8ERU5_9FIRM</name>
<dbReference type="RefSeq" id="WP_349191936.1">
    <property type="nucleotide sequence ID" value="NZ_JBBNIK010000155.1"/>
</dbReference>
<reference evidence="3 4" key="1">
    <citation type="submission" date="2021-10" db="EMBL/GenBank/DDBJ databases">
        <title>Anaerobic single-cell dispensing facilitates the cultivation of human gut bacteria.</title>
        <authorList>
            <person name="Afrizal A."/>
        </authorList>
    </citation>
    <scope>NUCLEOTIDE SEQUENCE [LARGE SCALE GENOMIC DNA]</scope>
    <source>
        <strain evidence="3 4">CLA-AA-H246</strain>
    </source>
</reference>
<dbReference type="Proteomes" id="UP001299235">
    <property type="component" value="Unassembled WGS sequence"/>
</dbReference>
<keyword evidence="2" id="KW-0812">Transmembrane</keyword>
<evidence type="ECO:0000313" key="3">
    <source>
        <dbReference type="EMBL" id="MCC2147885.1"/>
    </source>
</evidence>
<proteinExistence type="predicted"/>
<organism evidence="3 4">
    <name type="scientific">Hominisplanchenecus faecis</name>
    <dbReference type="NCBI Taxonomy" id="2885351"/>
    <lineage>
        <taxon>Bacteria</taxon>
        <taxon>Bacillati</taxon>
        <taxon>Bacillota</taxon>
        <taxon>Clostridia</taxon>
        <taxon>Lachnospirales</taxon>
        <taxon>Lachnospiraceae</taxon>
        <taxon>Hominisplanchenecus</taxon>
    </lineage>
</organism>
<sequence>MVLKLLLYRKGMLRISVTGESYDRFLNLCANHGIALWNLEYHGNAYEMDISVQGFRMLRPLVKKSRTRVRIIRRQGLPFFLYRCRKKKMLFAGLLCGILLLYFMSCFLWRIDIEGNQQITRGQICRYLETVHIENGTRISVIDCKELAAMLRKQFDAFTWVSVKQEGTRLLIQVKESTDPEANVENNEKKETEGTNSANLPTDLIADKNGVITSMITRKGVPMVSVGDTVKKGDLLVKGELEILDDSGEVSGYQYCASDADIFLKTSYEYREKIRLKRKEKHYSGKEKQKIGLRVGKWQMYLPGAGKKMQTFDTVTEMHPLCIFQNFYLPVSFEKQQFFEYTYETVTLTEEEASAMAEKDLYDFLNKIQEKGVQIFENNVKIEFDTNYCIAKGSVILIEKAGKSVERITTE</sequence>
<comment type="caution">
    <text evidence="3">The sequence shown here is derived from an EMBL/GenBank/DDBJ whole genome shotgun (WGS) entry which is preliminary data.</text>
</comment>
<dbReference type="PIRSF" id="PIRSF029895">
    <property type="entry name" value="SpoIV"/>
    <property type="match status" value="1"/>
</dbReference>
<dbReference type="InterPro" id="IPR010690">
    <property type="entry name" value="YqfD"/>
</dbReference>
<evidence type="ECO:0000256" key="1">
    <source>
        <dbReference type="SAM" id="MobiDB-lite"/>
    </source>
</evidence>
<dbReference type="Pfam" id="PF06898">
    <property type="entry name" value="YqfD"/>
    <property type="match status" value="1"/>
</dbReference>
<protein>
    <submittedName>
        <fullName evidence="3">Sporulation protein YqfD</fullName>
    </submittedName>
</protein>
<keyword evidence="2" id="KW-0472">Membrane</keyword>